<dbReference type="Proteomes" id="UP000002743">
    <property type="component" value="Chromosome"/>
</dbReference>
<organism evidence="1 2">
    <name type="scientific">Methylovorus glucosotrophus (strain SIP3-4)</name>
    <dbReference type="NCBI Taxonomy" id="582744"/>
    <lineage>
        <taxon>Bacteria</taxon>
        <taxon>Pseudomonadati</taxon>
        <taxon>Pseudomonadota</taxon>
        <taxon>Betaproteobacteria</taxon>
        <taxon>Nitrosomonadales</taxon>
        <taxon>Methylophilaceae</taxon>
        <taxon>Methylovorus</taxon>
    </lineage>
</organism>
<proteinExistence type="predicted"/>
<dbReference type="RefSeq" id="WP_013442279.1">
    <property type="nucleotide sequence ID" value="NC_012969.1"/>
</dbReference>
<protein>
    <submittedName>
        <fullName evidence="1">Uncharacterized protein</fullName>
    </submittedName>
</protein>
<reference evidence="2" key="1">
    <citation type="submission" date="2009-07" db="EMBL/GenBank/DDBJ databases">
        <title>Complete sequence of chromosome of Methylovorus sp. SIP3-4.</title>
        <authorList>
            <person name="Lucas S."/>
            <person name="Copeland A."/>
            <person name="Lapidus A."/>
            <person name="Glavina del Rio T."/>
            <person name="Tice H."/>
            <person name="Bruce D."/>
            <person name="Goodwin L."/>
            <person name="Pitluck S."/>
            <person name="Clum A."/>
            <person name="Larimer F."/>
            <person name="Land M."/>
            <person name="Hauser L."/>
            <person name="Kyrpides N."/>
            <person name="Mikhailova N."/>
            <person name="Kayluzhnaya M."/>
            <person name="Chistoserdova L."/>
        </authorList>
    </citation>
    <scope>NUCLEOTIDE SEQUENCE [LARGE SCALE GENOMIC DNA]</scope>
    <source>
        <strain evidence="2">SIP3-4</strain>
    </source>
</reference>
<sequence length="80" mass="9373">MPSLYKSRDERVQDVMLAYLNVEESKRFSLTHGNRYLPFSDLEKEMMLEDKAWAMARLVIDKIMRLPPPIRASDYPAPSI</sequence>
<dbReference type="EMBL" id="CP001674">
    <property type="protein sequence ID" value="ACT50669.1"/>
    <property type="molecule type" value="Genomic_DNA"/>
</dbReference>
<accession>C6XDP4</accession>
<dbReference type="AlphaFoldDB" id="C6XDP4"/>
<dbReference type="KEGG" id="mei:Msip34_1424"/>
<name>C6XDP4_METGS</name>
<dbReference type="eggNOG" id="ENOG5030XZW">
    <property type="taxonomic scope" value="Bacteria"/>
</dbReference>
<keyword evidence="2" id="KW-1185">Reference proteome</keyword>
<gene>
    <name evidence="1" type="ordered locus">Msip34_1424</name>
</gene>
<dbReference type="HOGENOM" id="CLU_2634024_0_0_4"/>
<evidence type="ECO:0000313" key="1">
    <source>
        <dbReference type="EMBL" id="ACT50669.1"/>
    </source>
</evidence>
<dbReference type="OrthoDB" id="8537907at2"/>
<reference evidence="1 2" key="2">
    <citation type="journal article" date="2011" name="J. Bacteriol.">
        <title>Genomes of three methylotrophs from a single niche uncover genetic and metabolic divergence of Methylophilaceae.</title>
        <authorList>
            <person name="Lapidus A."/>
            <person name="Clum A."/>
            <person name="Labutti K."/>
            <person name="Kaluzhnaya M.G."/>
            <person name="Lim S."/>
            <person name="Beck D.A."/>
            <person name="Glavina Del Rio T."/>
            <person name="Nolan M."/>
            <person name="Mavromatis K."/>
            <person name="Huntemann M."/>
            <person name="Lucas S."/>
            <person name="Lidstrom M.E."/>
            <person name="Ivanova N."/>
            <person name="Chistoserdova L."/>
        </authorList>
    </citation>
    <scope>NUCLEOTIDE SEQUENCE [LARGE SCALE GENOMIC DNA]</scope>
    <source>
        <strain evidence="1 2">SIP3-4</strain>
    </source>
</reference>
<evidence type="ECO:0000313" key="2">
    <source>
        <dbReference type="Proteomes" id="UP000002743"/>
    </source>
</evidence>